<evidence type="ECO:0000259" key="3">
    <source>
        <dbReference type="Pfam" id="PF26571"/>
    </source>
</evidence>
<dbReference type="RefSeq" id="WP_225268285.1">
    <property type="nucleotide sequence ID" value="NZ_CP084058.1"/>
</dbReference>
<dbReference type="EMBL" id="LT559118">
    <property type="protein sequence ID" value="SBO99637.1"/>
    <property type="molecule type" value="Genomic_DNA"/>
</dbReference>
<protein>
    <recommendedName>
        <fullName evidence="3">ARB-07466-like C-terminal domain-containing protein</fullName>
    </recommendedName>
</protein>
<feature type="coiled-coil region" evidence="1">
    <location>
        <begin position="145"/>
        <end position="207"/>
    </location>
</feature>
<proteinExistence type="predicted"/>
<accession>A0A1M4ELB7</accession>
<keyword evidence="1" id="KW-0175">Coiled coil</keyword>
<keyword evidence="2" id="KW-0732">Signal</keyword>
<dbReference type="Gene3D" id="1.20.58.60">
    <property type="match status" value="1"/>
</dbReference>
<feature type="coiled-coil region" evidence="1">
    <location>
        <begin position="58"/>
        <end position="120"/>
    </location>
</feature>
<name>A0A1M4ELB7_9ACTN</name>
<dbReference type="AlphaFoldDB" id="A0A1M4ELB7"/>
<feature type="chain" id="PRO_5012815725" description="ARB-07466-like C-terminal domain-containing protein" evidence="2">
    <location>
        <begin position="29"/>
        <end position="342"/>
    </location>
</feature>
<evidence type="ECO:0000313" key="4">
    <source>
        <dbReference type="EMBL" id="SBO99637.1"/>
    </source>
</evidence>
<sequence>MAASSPAILAIGLITATAVTLSASPATAMPATSATAAALSAASATAAATAAAAPKPTESELRAQLKQLNSKVDKLIEQYNLKRVELAKAQDAAKAAAARAAAAEQTLAAAEQRVADIARLRYQNGDPSALPGFMLPTDAGTAALLEQLTAEQQALVATVAKARDDKKKASEEAAALTERIKSDAAKVDEQRDEAEDVIDDIKDKLQDLVPFGTGRNANGTWAPELPTGSDNITARTRLMKAQVEKNFSLPFTVGCFRSGSSGEHPLGRACDFMMSTGGSMPSAANSALGDRIAAWAIANKDKLGVKYVIWKQRINQGSGWRAMSDRGSVTENHFDHVHISMN</sequence>
<dbReference type="InterPro" id="IPR058593">
    <property type="entry name" value="ARB_07466-like_C"/>
</dbReference>
<gene>
    <name evidence="4" type="ORF">BN4615_P9153</name>
</gene>
<reference evidence="4" key="1">
    <citation type="submission" date="2016-04" db="EMBL/GenBank/DDBJ databases">
        <authorList>
            <person name="Evans L.H."/>
            <person name="Alamgir A."/>
            <person name="Owens N."/>
            <person name="Weber N.D."/>
            <person name="Virtaneva K."/>
            <person name="Barbian K."/>
            <person name="Babar A."/>
            <person name="Rosenke K."/>
        </authorList>
    </citation>
    <scope>NUCLEOTIDE SEQUENCE</scope>
    <source>
        <strain evidence="4">Nono1</strain>
    </source>
</reference>
<organism evidence="4">
    <name type="scientific">Nonomuraea gerenzanensis</name>
    <dbReference type="NCBI Taxonomy" id="93944"/>
    <lineage>
        <taxon>Bacteria</taxon>
        <taxon>Bacillati</taxon>
        <taxon>Actinomycetota</taxon>
        <taxon>Actinomycetes</taxon>
        <taxon>Streptosporangiales</taxon>
        <taxon>Streptosporangiaceae</taxon>
        <taxon>Nonomuraea</taxon>
    </lineage>
</organism>
<evidence type="ECO:0000256" key="2">
    <source>
        <dbReference type="SAM" id="SignalP"/>
    </source>
</evidence>
<feature type="domain" description="ARB-07466-like C-terminal" evidence="3">
    <location>
        <begin position="229"/>
        <end position="334"/>
    </location>
</feature>
<dbReference type="Pfam" id="PF26571">
    <property type="entry name" value="VldE"/>
    <property type="match status" value="1"/>
</dbReference>
<evidence type="ECO:0000256" key="1">
    <source>
        <dbReference type="SAM" id="Coils"/>
    </source>
</evidence>
<feature type="signal peptide" evidence="2">
    <location>
        <begin position="1"/>
        <end position="28"/>
    </location>
</feature>